<sequence length="375" mass="42177">MKIVIVIPTYNEAENIGRLTDVLQQEFLKRPQHEFHILVVEGNSPDGTANIVREKMKSEPNVHLLMEKVKAGLGAAYIYGFTEAMNEMKADVIVEMDADFQHDPKDMVRLVDEIDNGHDYVIGSRFTKGGSIPEEWAFKRKFFSVGGNIFSKIVLGIFNVNDFTSGFKASRVKGFVDQLPLDKILSQGFAYKIDLLFKMHRLGAKIKEVPIKFGLRDRGDSKMEKNNLRDSLRVVVMLRYNENKNFVKFLVVGGIGFIVDAGLFNIFRVSIFSSRNAALASGFIAMIVTFLLNNYWSFGERKIAGAKKKVLGFAVYIISSFIPIAVRSKLVGFSVSTFGDTALVSNMAFLIGIMFGLIWNFTVYSKIIWKGSKKI</sequence>
<evidence type="ECO:0000256" key="6">
    <source>
        <dbReference type="ARBA" id="ARBA00022989"/>
    </source>
</evidence>
<keyword evidence="4 11" id="KW-0808">Transferase</keyword>
<evidence type="ECO:0000256" key="7">
    <source>
        <dbReference type="ARBA" id="ARBA00023136"/>
    </source>
</evidence>
<dbReference type="GO" id="GO:0009247">
    <property type="term" value="P:glycolipid biosynthetic process"/>
    <property type="evidence" value="ECO:0007669"/>
    <property type="project" value="TreeGrafter"/>
</dbReference>
<dbReference type="Pfam" id="PF00535">
    <property type="entry name" value="Glycos_transf_2"/>
    <property type="match status" value="1"/>
</dbReference>
<dbReference type="GO" id="GO:0000271">
    <property type="term" value="P:polysaccharide biosynthetic process"/>
    <property type="evidence" value="ECO:0007669"/>
    <property type="project" value="InterPro"/>
</dbReference>
<evidence type="ECO:0000256" key="8">
    <source>
        <dbReference type="SAM" id="Phobius"/>
    </source>
</evidence>
<feature type="transmembrane region" description="Helical" evidence="8">
    <location>
        <begin position="279"/>
        <end position="298"/>
    </location>
</feature>
<evidence type="ECO:0000256" key="3">
    <source>
        <dbReference type="ARBA" id="ARBA00022676"/>
    </source>
</evidence>
<evidence type="ECO:0000259" key="9">
    <source>
        <dbReference type="Pfam" id="PF00535"/>
    </source>
</evidence>
<proteinExistence type="inferred from homology"/>
<dbReference type="Gene3D" id="3.90.550.10">
    <property type="entry name" value="Spore Coat Polysaccharide Biosynthesis Protein SpsA, Chain A"/>
    <property type="match status" value="1"/>
</dbReference>
<dbReference type="InterPro" id="IPR001173">
    <property type="entry name" value="Glyco_trans_2-like"/>
</dbReference>
<dbReference type="SUPFAM" id="SSF53448">
    <property type="entry name" value="Nucleotide-diphospho-sugar transferases"/>
    <property type="match status" value="1"/>
</dbReference>
<comment type="caution">
    <text evidence="11">The sequence shown here is derived from an EMBL/GenBank/DDBJ whole genome shotgun (WGS) entry which is preliminary data.</text>
</comment>
<keyword evidence="3 11" id="KW-0328">Glycosyltransferase</keyword>
<name>A0A0G0W1M5_UNCKA</name>
<dbReference type="GO" id="GO:0016020">
    <property type="term" value="C:membrane"/>
    <property type="evidence" value="ECO:0007669"/>
    <property type="project" value="UniProtKB-SubCell"/>
</dbReference>
<dbReference type="FunFam" id="3.90.550.10:FF:000122">
    <property type="entry name" value="Dolichol-phosphate mannosyltransferase subunit 1"/>
    <property type="match status" value="1"/>
</dbReference>
<evidence type="ECO:0000256" key="1">
    <source>
        <dbReference type="ARBA" id="ARBA00004141"/>
    </source>
</evidence>
<reference evidence="11 12" key="1">
    <citation type="journal article" date="2015" name="Nature">
        <title>rRNA introns, odd ribosomes, and small enigmatic genomes across a large radiation of phyla.</title>
        <authorList>
            <person name="Brown C.T."/>
            <person name="Hug L.A."/>
            <person name="Thomas B.C."/>
            <person name="Sharon I."/>
            <person name="Castelle C.J."/>
            <person name="Singh A."/>
            <person name="Wilkins M.J."/>
            <person name="Williams K.H."/>
            <person name="Banfield J.F."/>
        </authorList>
    </citation>
    <scope>NUCLEOTIDE SEQUENCE [LARGE SCALE GENOMIC DNA]</scope>
</reference>
<dbReference type="PANTHER" id="PTHR43398:SF1">
    <property type="entry name" value="DOLICHOL-PHOSPHATE MANNOSYLTRANSFERASE SUBUNIT 1"/>
    <property type="match status" value="1"/>
</dbReference>
<dbReference type="EMBL" id="LCBF01000040">
    <property type="protein sequence ID" value="KKS05852.1"/>
    <property type="molecule type" value="Genomic_DNA"/>
</dbReference>
<keyword evidence="7 8" id="KW-0472">Membrane</keyword>
<dbReference type="PANTHER" id="PTHR43398">
    <property type="entry name" value="DOLICHOL-PHOSPHATE MANNOSYLTRANSFERASE SUBUNIT 1"/>
    <property type="match status" value="1"/>
</dbReference>
<gene>
    <name evidence="11" type="ORF">UU59_C0040G0007</name>
</gene>
<feature type="transmembrane region" description="Helical" evidence="8">
    <location>
        <begin position="347"/>
        <end position="369"/>
    </location>
</feature>
<dbReference type="InterPro" id="IPR007267">
    <property type="entry name" value="GtrA_DPMS_TM"/>
</dbReference>
<evidence type="ECO:0000259" key="10">
    <source>
        <dbReference type="Pfam" id="PF04138"/>
    </source>
</evidence>
<feature type="domain" description="Glycosyltransferase 2-like" evidence="9">
    <location>
        <begin position="5"/>
        <end position="143"/>
    </location>
</feature>
<organism evidence="11 12">
    <name type="scientific">candidate division WWE3 bacterium GW2011_GWE1_41_27</name>
    <dbReference type="NCBI Taxonomy" id="1619131"/>
    <lineage>
        <taxon>Bacteria</taxon>
        <taxon>Katanobacteria</taxon>
    </lineage>
</organism>
<feature type="domain" description="GtrA/DPMS transmembrane" evidence="10">
    <location>
        <begin position="248"/>
        <end position="369"/>
    </location>
</feature>
<feature type="transmembrane region" description="Helical" evidence="8">
    <location>
        <begin position="310"/>
        <end position="327"/>
    </location>
</feature>
<dbReference type="InterPro" id="IPR029044">
    <property type="entry name" value="Nucleotide-diphossugar_trans"/>
</dbReference>
<dbReference type="AlphaFoldDB" id="A0A0G0W1M5"/>
<keyword evidence="5 8" id="KW-0812">Transmembrane</keyword>
<evidence type="ECO:0000313" key="12">
    <source>
        <dbReference type="Proteomes" id="UP000034544"/>
    </source>
</evidence>
<comment type="subcellular location">
    <subcellularLocation>
        <location evidence="1">Membrane</location>
        <topology evidence="1">Multi-pass membrane protein</topology>
    </subcellularLocation>
</comment>
<dbReference type="Proteomes" id="UP000034544">
    <property type="component" value="Unassembled WGS sequence"/>
</dbReference>
<evidence type="ECO:0000256" key="2">
    <source>
        <dbReference type="ARBA" id="ARBA00006739"/>
    </source>
</evidence>
<evidence type="ECO:0000313" key="11">
    <source>
        <dbReference type="EMBL" id="KKS05852.1"/>
    </source>
</evidence>
<evidence type="ECO:0000256" key="5">
    <source>
        <dbReference type="ARBA" id="ARBA00022692"/>
    </source>
</evidence>
<dbReference type="GO" id="GO:0004582">
    <property type="term" value="F:dolichyl-phosphate beta-D-mannosyltransferase activity"/>
    <property type="evidence" value="ECO:0007669"/>
    <property type="project" value="InterPro"/>
</dbReference>
<dbReference type="InterPro" id="IPR039528">
    <property type="entry name" value="DPM1-like"/>
</dbReference>
<dbReference type="Pfam" id="PF04138">
    <property type="entry name" value="GtrA_DPMS_TM"/>
    <property type="match status" value="1"/>
</dbReference>
<accession>A0A0G0W1M5</accession>
<feature type="transmembrane region" description="Helical" evidence="8">
    <location>
        <begin position="246"/>
        <end position="267"/>
    </location>
</feature>
<evidence type="ECO:0000256" key="4">
    <source>
        <dbReference type="ARBA" id="ARBA00022679"/>
    </source>
</evidence>
<keyword evidence="6 8" id="KW-1133">Transmembrane helix</keyword>
<dbReference type="CDD" id="cd06442">
    <property type="entry name" value="DPM1_like"/>
    <property type="match status" value="1"/>
</dbReference>
<protein>
    <submittedName>
        <fullName evidence="11">Dolichyl-phosphate beta-D-mannosyltransferase</fullName>
    </submittedName>
</protein>
<comment type="similarity">
    <text evidence="2">Belongs to the glycosyltransferase 2 family.</text>
</comment>